<feature type="compositionally biased region" description="Basic and acidic residues" evidence="2">
    <location>
        <begin position="1034"/>
        <end position="1043"/>
    </location>
</feature>
<dbReference type="PANTHER" id="PTHR13561">
    <property type="entry name" value="DNA REPLICATION REGULATOR DPB11-RELATED"/>
    <property type="match status" value="1"/>
</dbReference>
<dbReference type="EMBL" id="CAKASE010000074">
    <property type="protein sequence ID" value="CAG9576231.1"/>
    <property type="molecule type" value="Genomic_DNA"/>
</dbReference>
<feature type="domain" description="BRCT" evidence="3">
    <location>
        <begin position="193"/>
        <end position="284"/>
    </location>
</feature>
<dbReference type="CDD" id="cd17731">
    <property type="entry name" value="BRCT_TopBP1_rpt2_like"/>
    <property type="match status" value="1"/>
</dbReference>
<dbReference type="Proteomes" id="UP000789524">
    <property type="component" value="Unassembled WGS sequence"/>
</dbReference>
<evidence type="ECO:0000256" key="2">
    <source>
        <dbReference type="SAM" id="MobiDB-lite"/>
    </source>
</evidence>
<feature type="region of interest" description="Disordered" evidence="2">
    <location>
        <begin position="948"/>
        <end position="979"/>
    </location>
</feature>
<comment type="caution">
    <text evidence="4">The sequence shown here is derived from an EMBL/GenBank/DDBJ whole genome shotgun (WGS) entry which is preliminary data.</text>
</comment>
<accession>A0A8J2R2X5</accession>
<dbReference type="GO" id="GO:0033314">
    <property type="term" value="P:mitotic DNA replication checkpoint signaling"/>
    <property type="evidence" value="ECO:0007669"/>
    <property type="project" value="TreeGrafter"/>
</dbReference>
<feature type="compositionally biased region" description="Basic and acidic residues" evidence="2">
    <location>
        <begin position="753"/>
        <end position="777"/>
    </location>
</feature>
<gene>
    <name evidence="4" type="ORF">DCHRY22_LOCUS11968</name>
</gene>
<feature type="region of interest" description="Disordered" evidence="2">
    <location>
        <begin position="509"/>
        <end position="535"/>
    </location>
</feature>
<dbReference type="Pfam" id="PF00533">
    <property type="entry name" value="BRCT"/>
    <property type="match status" value="2"/>
</dbReference>
<organism evidence="4 5">
    <name type="scientific">Danaus chrysippus</name>
    <name type="common">African queen</name>
    <dbReference type="NCBI Taxonomy" id="151541"/>
    <lineage>
        <taxon>Eukaryota</taxon>
        <taxon>Metazoa</taxon>
        <taxon>Ecdysozoa</taxon>
        <taxon>Arthropoda</taxon>
        <taxon>Hexapoda</taxon>
        <taxon>Insecta</taxon>
        <taxon>Pterygota</taxon>
        <taxon>Neoptera</taxon>
        <taxon>Endopterygota</taxon>
        <taxon>Lepidoptera</taxon>
        <taxon>Glossata</taxon>
        <taxon>Ditrysia</taxon>
        <taxon>Papilionoidea</taxon>
        <taxon>Nymphalidae</taxon>
        <taxon>Danainae</taxon>
        <taxon>Danaini</taxon>
        <taxon>Danaina</taxon>
        <taxon>Danaus</taxon>
        <taxon>Anosia</taxon>
    </lineage>
</organism>
<feature type="domain" description="BRCT" evidence="3">
    <location>
        <begin position="105"/>
        <end position="171"/>
    </location>
</feature>
<feature type="region of interest" description="Disordered" evidence="2">
    <location>
        <begin position="993"/>
        <end position="1046"/>
    </location>
</feature>
<keyword evidence="5" id="KW-1185">Reference proteome</keyword>
<dbReference type="CDD" id="cd17738">
    <property type="entry name" value="BRCT_TopBP1_rpt7"/>
    <property type="match status" value="1"/>
</dbReference>
<dbReference type="InterPro" id="IPR001357">
    <property type="entry name" value="BRCT_dom"/>
</dbReference>
<evidence type="ECO:0000313" key="5">
    <source>
        <dbReference type="Proteomes" id="UP000789524"/>
    </source>
</evidence>
<reference evidence="4" key="1">
    <citation type="submission" date="2021-09" db="EMBL/GenBank/DDBJ databases">
        <authorList>
            <person name="Martin H S."/>
        </authorList>
    </citation>
    <scope>NUCLEOTIDE SEQUENCE</scope>
</reference>
<dbReference type="AlphaFoldDB" id="A0A8J2R2X5"/>
<sequence length="1262" mass="137873">MNEDINVTFIIPPECRNENECSEEMQLAFTACEQHSGGGIKAQWQAQTTWKKFVGLTKKDVFVVSEFQGEFFERLRLVGPRCISCCLTEGISIPSGPEPVFTIAMRGLVVTASGLSKQQKENIKKKVHWMGGLYSTVLTEDTTHLVADTVLSDKYVKAVERNLPVMQDTWIEAVWESSLRLNINAASSDFDNHKLPPFANLQVTTTGITKKDKALVMKLVSENGGTFSGAFQSETTDIVVLNKDSIGSEKYKAALEYGKACVLPSWVIDSAARGVALPLSKYRVAGASTSSPLSEHRAPDMSLNFSRITNLRPPSNFVDESRAVDISTMSSRMKFSQETKKSNETSTEKEMLSHFEKLDMTTIKKAGPIFDGFCIWLTGVEGPARDRAAACISRCGGVRYDCPHERVTHALAGTAAAAVSASAALPSVPVLQPLWLVKSVLAGRPLGEAEFLINTKPATPVKARTKVEAASPMSKRNMQLLRHGPLDLPPPTPEVEEPPDEIVHHYLSQRQEQEKTPERVMPAEPEQPDVTDDLDEPSEDIEQIFKGITIQVRGLDEEAITEIAAEVSAAGGVLVAGGVAMGGAMGGSGAGSYVLVPLEWDGDTDGDGELVTVFWIKDCLSQQELLEIQYYHRPVKLPQWTVAPLEGVVASLSTYSGFERAFLDELAKLLGATTQLRFCRRNTANALASTHLICPTASGDKYQGAVKWGLPAVTADWLLDCATTGTRTRETKYLVGETKEFFNQNFTAPPSPEHQREEQEKPRDDTSVENKHTDKENAMLPPDAAPRRGSIPEQIIKAEVQVRTPQLDDALSTPNLMGLSPTTRRRLQAVRRGEMPSDPIRTPTDPFPRVPCTPDSSFCAGVAGGRLSPGARKTLWSLVDRLPSGTPAAARSHTPLSEIRNRFLSQFNDSPTDGGVTNNTVPRKLHLNEQVETPPSKMAKTFENQSAGGMNISEENDSSKSAVSATTVETPKSTTLPPVVDAQLQRLSAVLASRLSSQRKRTRDSVPSHNSDPPPPQDSEPAPESQPNTVGWDDTSRKTEHTNKQTVKKFMLSSNVDNREEIAAMIQCLGGEVSDSPELDLFATHLLCAAPGRSEKMLGSVAAGKWILHPAYISRSRAAGRFLEEEEYEWGNPKASCLPSLTGAEKSLAQAAHRWRAARKAGGRGPFDGMRAVLHVPAARKRLLARLLEAGDGIALDDEPPYSEVNVTVCFADLKRYPLSERDSSWFISRGTPVCPPVLLSSYLTEDTPPDPLQHCFPNFRP</sequence>
<dbReference type="SMART" id="SM00292">
    <property type="entry name" value="BRCT"/>
    <property type="match status" value="5"/>
</dbReference>
<feature type="region of interest" description="Disordered" evidence="2">
    <location>
        <begin position="742"/>
        <end position="788"/>
    </location>
</feature>
<protein>
    <submittedName>
        <fullName evidence="4">(African queen) hypothetical protein</fullName>
    </submittedName>
</protein>
<dbReference type="FunFam" id="3.40.50.10190:FF:000018">
    <property type="entry name" value="DNA topoisomerase 2-binding protein 1"/>
    <property type="match status" value="1"/>
</dbReference>
<feature type="domain" description="BRCT" evidence="3">
    <location>
        <begin position="1058"/>
        <end position="1130"/>
    </location>
</feature>
<name>A0A8J2R2X5_9NEOP</name>
<evidence type="ECO:0000313" key="4">
    <source>
        <dbReference type="EMBL" id="CAG9576231.1"/>
    </source>
</evidence>
<dbReference type="PANTHER" id="PTHR13561:SF20">
    <property type="entry name" value="DNA TOPOISOMERASE 2-BINDING PROTEIN 1"/>
    <property type="match status" value="1"/>
</dbReference>
<dbReference type="SUPFAM" id="SSF52113">
    <property type="entry name" value="BRCT domain"/>
    <property type="match status" value="5"/>
</dbReference>
<proteinExistence type="predicted"/>
<dbReference type="OrthoDB" id="251770at2759"/>
<dbReference type="GO" id="GO:0006270">
    <property type="term" value="P:DNA replication initiation"/>
    <property type="evidence" value="ECO:0007669"/>
    <property type="project" value="TreeGrafter"/>
</dbReference>
<keyword evidence="1" id="KW-0677">Repeat</keyword>
<dbReference type="FunFam" id="3.40.50.10190:FF:000020">
    <property type="entry name" value="DNA topoisomerase II binding protein 1"/>
    <property type="match status" value="1"/>
</dbReference>
<dbReference type="GO" id="GO:0007095">
    <property type="term" value="P:mitotic G2 DNA damage checkpoint signaling"/>
    <property type="evidence" value="ECO:0007669"/>
    <property type="project" value="TreeGrafter"/>
</dbReference>
<feature type="compositionally biased region" description="Acidic residues" evidence="2">
    <location>
        <begin position="526"/>
        <end position="535"/>
    </location>
</feature>
<dbReference type="InterPro" id="IPR036420">
    <property type="entry name" value="BRCT_dom_sf"/>
</dbReference>
<feature type="domain" description="BRCT" evidence="3">
    <location>
        <begin position="540"/>
        <end position="633"/>
    </location>
</feature>
<evidence type="ECO:0000259" key="3">
    <source>
        <dbReference type="PROSITE" id="PS50172"/>
    </source>
</evidence>
<dbReference type="Pfam" id="PF12738">
    <property type="entry name" value="PTCB-BRCT"/>
    <property type="match status" value="2"/>
</dbReference>
<feature type="compositionally biased region" description="Polar residues" evidence="2">
    <location>
        <begin position="959"/>
        <end position="976"/>
    </location>
</feature>
<dbReference type="Gene3D" id="3.40.50.10190">
    <property type="entry name" value="BRCT domain"/>
    <property type="match status" value="8"/>
</dbReference>
<dbReference type="InterPro" id="IPR059215">
    <property type="entry name" value="BRCT2_TopBP1-like"/>
</dbReference>
<feature type="domain" description="BRCT" evidence="3">
    <location>
        <begin position="640"/>
        <end position="735"/>
    </location>
</feature>
<dbReference type="PROSITE" id="PS50172">
    <property type="entry name" value="BRCT"/>
    <property type="match status" value="6"/>
</dbReference>
<feature type="domain" description="BRCT" evidence="3">
    <location>
        <begin position="365"/>
        <end position="453"/>
    </location>
</feature>
<evidence type="ECO:0000256" key="1">
    <source>
        <dbReference type="ARBA" id="ARBA00022737"/>
    </source>
</evidence>